<evidence type="ECO:0000259" key="2">
    <source>
        <dbReference type="Pfam" id="PF13439"/>
    </source>
</evidence>
<dbReference type="InterPro" id="IPR028098">
    <property type="entry name" value="Glyco_trans_4-like_N"/>
</dbReference>
<keyword evidence="3" id="KW-0328">Glycosyltransferase</keyword>
<dbReference type="SUPFAM" id="SSF53756">
    <property type="entry name" value="UDP-Glycosyltransferase/glycogen phosphorylase"/>
    <property type="match status" value="1"/>
</dbReference>
<dbReference type="PANTHER" id="PTHR12526">
    <property type="entry name" value="GLYCOSYLTRANSFERASE"/>
    <property type="match status" value="1"/>
</dbReference>
<proteinExistence type="predicted"/>
<name>A0A5K6CW28_ACIB3</name>
<feature type="domain" description="Glycosyl transferase family 1" evidence="1">
    <location>
        <begin position="177"/>
        <end position="322"/>
    </location>
</feature>
<dbReference type="InterPro" id="IPR001296">
    <property type="entry name" value="Glyco_trans_1"/>
</dbReference>
<dbReference type="EMBL" id="CP001172">
    <property type="protein sequence ID" value="ATY45829.1"/>
    <property type="molecule type" value="Genomic_DNA"/>
</dbReference>
<protein>
    <submittedName>
        <fullName evidence="3">Gtr1</fullName>
        <ecNumber evidence="3">2.4.1.291</ecNumber>
    </submittedName>
</protein>
<dbReference type="Gene3D" id="3.40.50.2000">
    <property type="entry name" value="Glycogen Phosphorylase B"/>
    <property type="match status" value="2"/>
</dbReference>
<dbReference type="EC" id="2.4.1.291" evidence="3"/>
<dbReference type="Pfam" id="PF00534">
    <property type="entry name" value="Glycos_transf_1"/>
    <property type="match status" value="1"/>
</dbReference>
<dbReference type="GO" id="GO:0016757">
    <property type="term" value="F:glycosyltransferase activity"/>
    <property type="evidence" value="ECO:0007669"/>
    <property type="project" value="UniProtKB-KW"/>
</dbReference>
<dbReference type="GO" id="GO:1901135">
    <property type="term" value="P:carbohydrate derivative metabolic process"/>
    <property type="evidence" value="ECO:0007669"/>
    <property type="project" value="UniProtKB-ARBA"/>
</dbReference>
<organism evidence="3 4">
    <name type="scientific">Acinetobacter baumannii (strain AB307-0294)</name>
    <dbReference type="NCBI Taxonomy" id="557600"/>
    <lineage>
        <taxon>Bacteria</taxon>
        <taxon>Pseudomonadati</taxon>
        <taxon>Pseudomonadota</taxon>
        <taxon>Gammaproteobacteria</taxon>
        <taxon>Moraxellales</taxon>
        <taxon>Moraxellaceae</taxon>
        <taxon>Acinetobacter</taxon>
        <taxon>Acinetobacter calcoaceticus/baumannii complex</taxon>
    </lineage>
</organism>
<evidence type="ECO:0000259" key="1">
    <source>
        <dbReference type="Pfam" id="PF00534"/>
    </source>
</evidence>
<feature type="domain" description="Glycosyltransferase subfamily 4-like N-terminal" evidence="2">
    <location>
        <begin position="12"/>
        <end position="163"/>
    </location>
</feature>
<dbReference type="KEGG" id="abb:ABBFA_03425"/>
<reference evidence="3 4" key="1">
    <citation type="journal article" date="2008" name="J. Bacteriol.">
        <title>Comparative genome sequence analysis of multidrug-resistant Acinetobacter baumannii.</title>
        <authorList>
            <person name="Adams M.D."/>
            <person name="Goglin K."/>
            <person name="Molyneaux N."/>
            <person name="Hujer K.M."/>
            <person name="Lavender H."/>
            <person name="Jamison J.J."/>
            <person name="MacDonald I.J."/>
            <person name="Martin K.M."/>
            <person name="Russo T."/>
            <person name="Campagnari A.A."/>
            <person name="Hujer A.M."/>
            <person name="Bonomo R.A."/>
            <person name="Gill S.R."/>
        </authorList>
    </citation>
    <scope>NUCLEOTIDE SEQUENCE [LARGE SCALE GENOMIC DNA]</scope>
    <source>
        <strain evidence="3 4">AB307-0294</strain>
    </source>
</reference>
<keyword evidence="3" id="KW-0808">Transferase</keyword>
<dbReference type="Proteomes" id="UP000006924">
    <property type="component" value="Chromosome"/>
</dbReference>
<evidence type="ECO:0000313" key="4">
    <source>
        <dbReference type="Proteomes" id="UP000006924"/>
    </source>
</evidence>
<dbReference type="Pfam" id="PF13439">
    <property type="entry name" value="Glyco_transf_4"/>
    <property type="match status" value="1"/>
</dbReference>
<sequence length="354" mass="39928">MKVMLFITGLGMGGAEKVVCELADKLYELGHEVCIVYFTGEIIRRPKNNINIIYIPLKISSLIFSVYSVMKLVDQWKPDVIHSHMFHANIIARLVKIRRKNIRIICSSHSNYEGGALRMMMYAMTEKLCDVHTNVSSNAATALMHAGAVRKRKIKAVYNGINIKDYHFDEVENKYLHKAFNLKNEAKTILAIGRIDTPKDYPNLLKAFKIIYEIDNSVHLFIAGNGPKKEEIMLLANNLGINSNVKFLGIRNDIPKLLNSCDLFISSSAWEGFGLAILEAMICKKPIVATETDGAKELLNNENLVEIGNPELLAKKALQKLNSNLGLIEYSGIESFDWNEISKTWLSLYEGKDF</sequence>
<evidence type="ECO:0000313" key="3">
    <source>
        <dbReference type="EMBL" id="ATY45829.1"/>
    </source>
</evidence>
<dbReference type="AlphaFoldDB" id="A0A5K6CW28"/>
<gene>
    <name evidence="3" type="primary">gtr1</name>
    <name evidence="3" type="ORF">ABBFA_03425</name>
</gene>
<accession>A0A5K6CW28</accession>
<dbReference type="PANTHER" id="PTHR12526:SF630">
    <property type="entry name" value="GLYCOSYLTRANSFERASE"/>
    <property type="match status" value="1"/>
</dbReference>
<dbReference type="RefSeq" id="WP_000867038.1">
    <property type="nucleotide sequence ID" value="NZ_CP001172.1"/>
</dbReference>